<reference evidence="1" key="1">
    <citation type="submission" date="2022-06" db="EMBL/GenBank/DDBJ databases">
        <authorList>
            <person name="Legras J.-L."/>
            <person name="Devillers H."/>
            <person name="Grondin C."/>
        </authorList>
    </citation>
    <scope>NUCLEOTIDE SEQUENCE</scope>
    <source>
        <strain evidence="1">CLIB 1444</strain>
    </source>
</reference>
<gene>
    <name evidence="1" type="ORF">CLIB1444_13S03730</name>
</gene>
<sequence>MSKSAAPRRRRHTNSKLGCANCKRKKIRCDENLPECKNCTKGKKESCSYLTLNKSEINRIRLTHSLRSEQNKLLNQDYRLPTSKSGFSLNNESSLEIKMELSKLPIRIPTVTYPPLQYRLLTIYDFENEFKVIEDESDSPEPESTITVPKFDFKDTGKINKKSIIGTELPNSINYSTKFKVIPHKLKVQTKIKSNEYKFTKGTSLEYLIPLLHRRIPGIEIFEDLCICMGQMIILHEFKRCNKVETVRNFKSKSFELHNKCLTDLKIKINEFNEFSKRPITPSNDEYMNKMTPVLYYSNNLLSYCLILLDFSMENYNKINSSSIKILQNFIKYNNSRPVKSSTINSLISLNQYNILSLNVPTYNPSYIYEIFHNLMKLSNIFSQVKPEIFHLFNGLVSFIQNEIFPLIKNNMGQVLSFPINQGFNLLKNWLRLFPSQFFIPGKSANQVDDDLLATLRCYYYVIGASLRSTFPYHLYFFGINFTTLENSFDMDYFKPKINEQINDFLTRHNYYGLRVYSFLRHRHLIFIKYIQWKSNVFPSDPFAPRTFKNIIEVPIKGFNHTLIRPEHYPSTKELDKSLGHEFHRKDETLLLKLYTRNVETLDFFNKEYILQFDNQSLRLLRDYRPPEDDCVTKFVPLNYDELEFYWQDRMLLLKKFTV</sequence>
<organism evidence="1 2">
    <name type="scientific">[Candida] jaroonii</name>
    <dbReference type="NCBI Taxonomy" id="467808"/>
    <lineage>
        <taxon>Eukaryota</taxon>
        <taxon>Fungi</taxon>
        <taxon>Dikarya</taxon>
        <taxon>Ascomycota</taxon>
        <taxon>Saccharomycotina</taxon>
        <taxon>Pichiomycetes</taxon>
        <taxon>Debaryomycetaceae</taxon>
        <taxon>Yamadazyma</taxon>
    </lineage>
</organism>
<comment type="caution">
    <text evidence="1">The sequence shown here is derived from an EMBL/GenBank/DDBJ whole genome shotgun (WGS) entry which is preliminary data.</text>
</comment>
<dbReference type="Proteomes" id="UP001152531">
    <property type="component" value="Unassembled WGS sequence"/>
</dbReference>
<dbReference type="EMBL" id="CALSDN010000013">
    <property type="protein sequence ID" value="CAH6723252.1"/>
    <property type="molecule type" value="Genomic_DNA"/>
</dbReference>
<accession>A0ACA9YEC2</accession>
<evidence type="ECO:0000313" key="1">
    <source>
        <dbReference type="EMBL" id="CAH6723252.1"/>
    </source>
</evidence>
<name>A0ACA9YEC2_9ASCO</name>
<keyword evidence="2" id="KW-1185">Reference proteome</keyword>
<proteinExistence type="predicted"/>
<evidence type="ECO:0000313" key="2">
    <source>
        <dbReference type="Proteomes" id="UP001152531"/>
    </source>
</evidence>
<protein>
    <submittedName>
        <fullName evidence="1">Uncharacterized protein</fullName>
    </submittedName>
</protein>